<gene>
    <name evidence="2" type="ORF">CPT_MyoSmar_066</name>
</gene>
<protein>
    <submittedName>
        <fullName evidence="2">Uncharacterized protein</fullName>
    </submittedName>
</protein>
<evidence type="ECO:0000313" key="2">
    <source>
        <dbReference type="EMBL" id="QEG09515.1"/>
    </source>
</evidence>
<evidence type="ECO:0000313" key="3">
    <source>
        <dbReference type="Proteomes" id="UP000322680"/>
    </source>
</evidence>
<evidence type="ECO:0000256" key="1">
    <source>
        <dbReference type="SAM" id="MobiDB-lite"/>
    </source>
</evidence>
<keyword evidence="3" id="KW-1185">Reference proteome</keyword>
<feature type="region of interest" description="Disordered" evidence="1">
    <location>
        <begin position="14"/>
        <end position="81"/>
    </location>
</feature>
<dbReference type="EMBL" id="MN062189">
    <property type="protein sequence ID" value="QEG09515.1"/>
    <property type="molecule type" value="Genomic_DNA"/>
</dbReference>
<dbReference type="Proteomes" id="UP000322680">
    <property type="component" value="Segment"/>
</dbReference>
<proteinExistence type="predicted"/>
<reference evidence="3" key="1">
    <citation type="submission" date="2019-06" db="EMBL/GenBank/DDBJ databases">
        <title>Complete Genome Sequence of Serratia marcescens Myophage MyoSmar.</title>
        <authorList>
            <person name="Cooper S."/>
            <person name="Nguyen Q."/>
            <person name="Newkirk H."/>
            <person name="Liu M."/>
            <person name="Cahill J."/>
            <person name="Ramsey J."/>
        </authorList>
    </citation>
    <scope>NUCLEOTIDE SEQUENCE [LARGE SCALE GENOMIC DNA]</scope>
</reference>
<sequence>MKVISFDNGVMVIGAEDGSDYSPAPSFNPTPDQQEAYARATEYDGLDSEPAVEPNTPEPEPEPEPSFEPGEEVNEEDEQAE</sequence>
<feature type="compositionally biased region" description="Acidic residues" evidence="1">
    <location>
        <begin position="59"/>
        <end position="81"/>
    </location>
</feature>
<name>A0A5B9N9M5_9CAUD</name>
<organism evidence="2 3">
    <name type="scientific">Serratia phage MyoSmar</name>
    <dbReference type="NCBI Taxonomy" id="2596673"/>
    <lineage>
        <taxon>Viruses</taxon>
        <taxon>Duplodnaviria</taxon>
        <taxon>Heunggongvirae</taxon>
        <taxon>Uroviricota</taxon>
        <taxon>Caudoviricetes</taxon>
        <taxon>Lindbergviridae</taxon>
        <taxon>Myosmarvirus</taxon>
        <taxon>Myosmarvirus myosmar</taxon>
    </lineage>
</organism>
<accession>A0A5B9N9M5</accession>